<reference evidence="13 14" key="1">
    <citation type="journal article" date="2021" name="Elife">
        <title>Chloroplast acquisition without the gene transfer in kleptoplastic sea slugs, Plakobranchus ocellatus.</title>
        <authorList>
            <person name="Maeda T."/>
            <person name="Takahashi S."/>
            <person name="Yoshida T."/>
            <person name="Shimamura S."/>
            <person name="Takaki Y."/>
            <person name="Nagai Y."/>
            <person name="Toyoda A."/>
            <person name="Suzuki Y."/>
            <person name="Arimoto A."/>
            <person name="Ishii H."/>
            <person name="Satoh N."/>
            <person name="Nishiyama T."/>
            <person name="Hasebe M."/>
            <person name="Maruyama T."/>
            <person name="Minagawa J."/>
            <person name="Obokata J."/>
            <person name="Shigenobu S."/>
        </authorList>
    </citation>
    <scope>NUCLEOTIDE SEQUENCE [LARGE SCALE GENOMIC DNA]</scope>
</reference>
<evidence type="ECO:0000256" key="2">
    <source>
        <dbReference type="ARBA" id="ARBA00007025"/>
    </source>
</evidence>
<keyword evidence="6" id="KW-0067">ATP-binding</keyword>
<dbReference type="Gene3D" id="3.40.50.300">
    <property type="entry name" value="P-loop containing nucleotide triphosphate hydrolases"/>
    <property type="match status" value="1"/>
</dbReference>
<feature type="compositionally biased region" description="Basic and acidic residues" evidence="10">
    <location>
        <begin position="437"/>
        <end position="448"/>
    </location>
</feature>
<feature type="compositionally biased region" description="Low complexity" evidence="10">
    <location>
        <begin position="304"/>
        <end position="335"/>
    </location>
</feature>
<feature type="compositionally biased region" description="Acidic residues" evidence="10">
    <location>
        <begin position="419"/>
        <end position="430"/>
    </location>
</feature>
<evidence type="ECO:0000256" key="10">
    <source>
        <dbReference type="SAM" id="MobiDB-lite"/>
    </source>
</evidence>
<dbReference type="PANTHER" id="PTHR45797">
    <property type="entry name" value="RAD54-LIKE"/>
    <property type="match status" value="1"/>
</dbReference>
<dbReference type="Pfam" id="PF00271">
    <property type="entry name" value="Helicase_C"/>
    <property type="match status" value="1"/>
</dbReference>
<dbReference type="SMART" id="SM00490">
    <property type="entry name" value="HELICc"/>
    <property type="match status" value="1"/>
</dbReference>
<comment type="similarity">
    <text evidence="2">Belongs to the SNF2/RAD54 helicase family.</text>
</comment>
<dbReference type="CDD" id="cd18793">
    <property type="entry name" value="SF2_C_SNF"/>
    <property type="match status" value="1"/>
</dbReference>
<organism evidence="13 14">
    <name type="scientific">Elysia marginata</name>
    <dbReference type="NCBI Taxonomy" id="1093978"/>
    <lineage>
        <taxon>Eukaryota</taxon>
        <taxon>Metazoa</taxon>
        <taxon>Spiralia</taxon>
        <taxon>Lophotrochozoa</taxon>
        <taxon>Mollusca</taxon>
        <taxon>Gastropoda</taxon>
        <taxon>Heterobranchia</taxon>
        <taxon>Euthyneura</taxon>
        <taxon>Panpulmonata</taxon>
        <taxon>Sacoglossa</taxon>
        <taxon>Placobranchoidea</taxon>
        <taxon>Plakobranchidae</taxon>
        <taxon>Elysia</taxon>
    </lineage>
</organism>
<evidence type="ECO:0000256" key="8">
    <source>
        <dbReference type="ARBA" id="ARBA00023242"/>
    </source>
</evidence>
<feature type="compositionally biased region" description="Basic residues" evidence="10">
    <location>
        <begin position="189"/>
        <end position="208"/>
    </location>
</feature>
<comment type="caution">
    <text evidence="13">The sequence shown here is derived from an EMBL/GenBank/DDBJ whole genome shotgun (WGS) entry which is preliminary data.</text>
</comment>
<dbReference type="Gene3D" id="3.40.50.10810">
    <property type="entry name" value="Tandem AAA-ATPase domain"/>
    <property type="match status" value="1"/>
</dbReference>
<dbReference type="InterPro" id="IPR049730">
    <property type="entry name" value="SNF2/RAD54-like_C"/>
</dbReference>
<feature type="domain" description="Helicase C-terminal" evidence="12">
    <location>
        <begin position="942"/>
        <end position="1104"/>
    </location>
</feature>
<dbReference type="GO" id="GO:0005634">
    <property type="term" value="C:nucleus"/>
    <property type="evidence" value="ECO:0007669"/>
    <property type="project" value="UniProtKB-SubCell"/>
</dbReference>
<dbReference type="InterPro" id="IPR038718">
    <property type="entry name" value="SNF2-like_sf"/>
</dbReference>
<evidence type="ECO:0000256" key="3">
    <source>
        <dbReference type="ARBA" id="ARBA00022741"/>
    </source>
</evidence>
<evidence type="ECO:0000256" key="5">
    <source>
        <dbReference type="ARBA" id="ARBA00022806"/>
    </source>
</evidence>
<evidence type="ECO:0000313" key="13">
    <source>
        <dbReference type="EMBL" id="GFR72897.1"/>
    </source>
</evidence>
<evidence type="ECO:0000313" key="14">
    <source>
        <dbReference type="Proteomes" id="UP000762676"/>
    </source>
</evidence>
<dbReference type="Pfam" id="PF00176">
    <property type="entry name" value="SNF2-rel_dom"/>
    <property type="match status" value="1"/>
</dbReference>
<keyword evidence="4" id="KW-0378">Hydrolase</keyword>
<feature type="region of interest" description="Disordered" evidence="10">
    <location>
        <begin position="107"/>
        <end position="257"/>
    </location>
</feature>
<keyword evidence="3" id="KW-0547">Nucleotide-binding</keyword>
<feature type="region of interest" description="Disordered" evidence="10">
    <location>
        <begin position="840"/>
        <end position="912"/>
    </location>
</feature>
<feature type="region of interest" description="Disordered" evidence="10">
    <location>
        <begin position="304"/>
        <end position="448"/>
    </location>
</feature>
<dbReference type="PROSITE" id="PS51194">
    <property type="entry name" value="HELICASE_CTER"/>
    <property type="match status" value="1"/>
</dbReference>
<keyword evidence="9" id="KW-0175">Coiled coil</keyword>
<feature type="compositionally biased region" description="Acidic residues" evidence="10">
    <location>
        <begin position="237"/>
        <end position="246"/>
    </location>
</feature>
<evidence type="ECO:0000256" key="1">
    <source>
        <dbReference type="ARBA" id="ARBA00004123"/>
    </source>
</evidence>
<feature type="compositionally biased region" description="Low complexity" evidence="10">
    <location>
        <begin position="858"/>
        <end position="885"/>
    </location>
</feature>
<dbReference type="SUPFAM" id="SSF52540">
    <property type="entry name" value="P-loop containing nucleoside triphosphate hydrolases"/>
    <property type="match status" value="2"/>
</dbReference>
<dbReference type="GO" id="GO:0005524">
    <property type="term" value="F:ATP binding"/>
    <property type="evidence" value="ECO:0007669"/>
    <property type="project" value="UniProtKB-KW"/>
</dbReference>
<evidence type="ECO:0000259" key="12">
    <source>
        <dbReference type="PROSITE" id="PS51194"/>
    </source>
</evidence>
<feature type="compositionally biased region" description="Basic residues" evidence="10">
    <location>
        <begin position="222"/>
        <end position="232"/>
    </location>
</feature>
<feature type="domain" description="Helicase ATP-binding" evidence="11">
    <location>
        <begin position="495"/>
        <end position="710"/>
    </location>
</feature>
<evidence type="ECO:0000256" key="7">
    <source>
        <dbReference type="ARBA" id="ARBA00023125"/>
    </source>
</evidence>
<feature type="compositionally biased region" description="Low complexity" evidence="10">
    <location>
        <begin position="893"/>
        <end position="907"/>
    </location>
</feature>
<dbReference type="InterPro" id="IPR044574">
    <property type="entry name" value="ARIP4-like"/>
</dbReference>
<evidence type="ECO:0000259" key="11">
    <source>
        <dbReference type="PROSITE" id="PS51192"/>
    </source>
</evidence>
<feature type="coiled-coil region" evidence="9">
    <location>
        <begin position="263"/>
        <end position="297"/>
    </location>
</feature>
<feature type="compositionally biased region" description="Basic and acidic residues" evidence="10">
    <location>
        <begin position="367"/>
        <end position="387"/>
    </location>
</feature>
<dbReference type="GO" id="GO:0004386">
    <property type="term" value="F:helicase activity"/>
    <property type="evidence" value="ECO:0007669"/>
    <property type="project" value="UniProtKB-KW"/>
</dbReference>
<feature type="compositionally biased region" description="Polar residues" evidence="10">
    <location>
        <begin position="388"/>
        <end position="397"/>
    </location>
</feature>
<comment type="subcellular location">
    <subcellularLocation>
        <location evidence="1">Nucleus</location>
    </subcellularLocation>
</comment>
<keyword evidence="5 13" id="KW-0347">Helicase</keyword>
<dbReference type="InterPro" id="IPR000330">
    <property type="entry name" value="SNF2_N"/>
</dbReference>
<evidence type="ECO:0000256" key="4">
    <source>
        <dbReference type="ARBA" id="ARBA00022801"/>
    </source>
</evidence>
<protein>
    <submittedName>
        <fullName evidence="13">Helicase ARIP4-like</fullName>
    </submittedName>
</protein>
<keyword evidence="8" id="KW-0539">Nucleus</keyword>
<name>A0AAV4FI25_9GAST</name>
<dbReference type="PANTHER" id="PTHR45797:SF1">
    <property type="entry name" value="HELICASE ARIP4"/>
    <property type="match status" value="1"/>
</dbReference>
<dbReference type="InterPro" id="IPR027417">
    <property type="entry name" value="P-loop_NTPase"/>
</dbReference>
<dbReference type="SMART" id="SM00487">
    <property type="entry name" value="DEXDc"/>
    <property type="match status" value="1"/>
</dbReference>
<accession>A0AAV4FI25</accession>
<dbReference type="InterPro" id="IPR001650">
    <property type="entry name" value="Helicase_C-like"/>
</dbReference>
<feature type="region of interest" description="Disordered" evidence="10">
    <location>
        <begin position="18"/>
        <end position="45"/>
    </location>
</feature>
<feature type="compositionally biased region" description="Basic and acidic residues" evidence="10">
    <location>
        <begin position="151"/>
        <end position="164"/>
    </location>
</feature>
<dbReference type="GO" id="GO:0003677">
    <property type="term" value="F:DNA binding"/>
    <property type="evidence" value="ECO:0007669"/>
    <property type="project" value="UniProtKB-KW"/>
</dbReference>
<sequence length="1369" mass="151831">MDNIAELMDPGGIAEALSDNIPGLRNSPKSFLEEQEEKPGEVLKMVDSDILDLARQVGDEMEEDSQNASSADLSFLTDAVAKEADGEEDDPALSFLVGGGKMEVTNADLDFLDDDSQLNEAGSSEESDLYEDESEDDREEEDDDEESDTNSSEKDEKDAKKVDTEDQEDGVFGQVSFYDDDSTAMEKAKKVKPKKEKKKAKTKKKKRKVMEEGDEDEEEKPAKKKRRRKKKAISKEEGDEEGDEDVVNAGTTQMRRKNIRSILSAKDLDKDMLSAQNEELERQKRLMELKKSLLKENAAGLVAKAAAAAAGKMTSTAESSSSTSTSAVKSESSSKPVTASAGTSPPKEKDSQLKSLLQVAEEEAEKEAEVKAKKQLEISKAKKETRETSPPSDIITLSSDSDSSEEEEEDSDNAVMVSSDEEDELGDPEDVNNAGAHIDDSLNLPDEHGRVKVNVGHPSEDPDIFLAPQIAQAIKPHQIGGVRFLYDNILESLERFRTTPGFGCILAHSMGLGKTIQLISFIDIFIRCAHGKRVLCIVPINTLQNWMAEFNYWLPPPEKLHPDDNLTQSRVFPLYIINDNMKTTAARAAVIAKWKENGGALLIGYEMFRLLSSKKAAPSKAKSRSKKAEVIDVEEEDKNKSLMIDMHAMLVDPGPDLVMCDEGHRIKNSSAAISQALKTIKTRRRVVLTGYPLQNNLLEYWCMVDFVRPNFLGTKTEFSNMFERPIMNGQCMDSTGSDKKIMRHRSYVLHNLLEGFVQRRGHTVLQVNLPPKMEHVFLVRMSPIQRKIYVEFMNAITESGLCSWANNNPLKAFAVCCKIWNHPDILHEVLTKHIADKDNDLDIETGEGGANKKKKKPAGLAKSESSASIASTDSTSTAASTSTVDPTPPPITPSASTTSLTSMTSETSSEKNPITYDWAEPLMKEYVAGVVENSGKFVLMYGLIEECMAVGDKVLIFSQSLLTLNKIEEFLGRMRVPRMEINETWQRNRTYFRLDGSTSAQEREKLINQFNDPCGTAWIFLLSTKAGCLGINLVAANRVIVIDASWNPCHDCQAICRVYRFGQVKSSYVYRLITENTLERRIYDRQISKQGMSDRIVDDMNPENKLTRRQVENLLDFEDQEYPEPDFSQAGEKYGKDLVLVRVLQKYGNWLTKQPFTHESLLIDRKELRLSKREKRLAKEGYARDKRMNVNYTRPSYAAYYPQMGGALPNRLPMNSRYNYAAFRRGPIMRPIASVRPMIASNVGKGDGKIKQFGGQPLRPGVTIHQVITTTEIVLPGTNTSTPSGGSSNKISAGQKILVIKTPKGVYIRTNDGKMFAVRSKSGGGLGNVVAGAGSTGGAASTTTTTTLTSADGNRGMYHPVYGSFGVKP</sequence>
<dbReference type="PROSITE" id="PS51192">
    <property type="entry name" value="HELICASE_ATP_BIND_1"/>
    <property type="match status" value="1"/>
</dbReference>
<dbReference type="Proteomes" id="UP000762676">
    <property type="component" value="Unassembled WGS sequence"/>
</dbReference>
<evidence type="ECO:0000256" key="6">
    <source>
        <dbReference type="ARBA" id="ARBA00022840"/>
    </source>
</evidence>
<keyword evidence="7" id="KW-0238">DNA-binding</keyword>
<feature type="compositionally biased region" description="Acidic residues" evidence="10">
    <location>
        <begin position="402"/>
        <end position="412"/>
    </location>
</feature>
<proteinExistence type="inferred from homology"/>
<dbReference type="InterPro" id="IPR014001">
    <property type="entry name" value="Helicase_ATP-bd"/>
</dbReference>
<dbReference type="EMBL" id="BMAT01007857">
    <property type="protein sequence ID" value="GFR72897.1"/>
    <property type="molecule type" value="Genomic_DNA"/>
</dbReference>
<keyword evidence="14" id="KW-1185">Reference proteome</keyword>
<gene>
    <name evidence="13" type="ORF">ElyMa_003853300</name>
</gene>
<dbReference type="GO" id="GO:0016887">
    <property type="term" value="F:ATP hydrolysis activity"/>
    <property type="evidence" value="ECO:0007669"/>
    <property type="project" value="InterPro"/>
</dbReference>
<feature type="compositionally biased region" description="Acidic residues" evidence="10">
    <location>
        <begin position="110"/>
        <end position="148"/>
    </location>
</feature>
<evidence type="ECO:0000256" key="9">
    <source>
        <dbReference type="SAM" id="Coils"/>
    </source>
</evidence>